<keyword evidence="2" id="KW-1185">Reference proteome</keyword>
<feature type="non-terminal residue" evidence="1">
    <location>
        <position position="52"/>
    </location>
</feature>
<organism evidence="1 2">
    <name type="scientific">Prescottella agglutinans</name>
    <dbReference type="NCBI Taxonomy" id="1644129"/>
    <lineage>
        <taxon>Bacteria</taxon>
        <taxon>Bacillati</taxon>
        <taxon>Actinomycetota</taxon>
        <taxon>Actinomycetes</taxon>
        <taxon>Mycobacteriales</taxon>
        <taxon>Nocardiaceae</taxon>
        <taxon>Prescottella</taxon>
    </lineage>
</organism>
<reference evidence="1 2" key="1">
    <citation type="submission" date="2018-11" db="EMBL/GenBank/DDBJ databases">
        <title>Rhodococcus spongicola sp. nov. and Rhodococcus xishaensis sp. nov. from marine sponges.</title>
        <authorList>
            <person name="Li L."/>
            <person name="Lin H.W."/>
        </authorList>
    </citation>
    <scope>NUCLEOTIDE SEQUENCE [LARGE SCALE GENOMIC DNA]</scope>
    <source>
        <strain evidence="1 2">CCTCC AB2014297</strain>
    </source>
</reference>
<accession>A0A438BH41</accession>
<sequence length="52" mass="5739">MTRAVNNEENDEIRVIETGAPPARFARGWHCLGLVADFKDGKPHSVEAFGTK</sequence>
<evidence type="ECO:0000313" key="2">
    <source>
        <dbReference type="Proteomes" id="UP000286208"/>
    </source>
</evidence>
<proteinExistence type="predicted"/>
<protein>
    <submittedName>
        <fullName evidence="1">3-ketosteroid-9-alpha-hydroxylase</fullName>
    </submittedName>
</protein>
<dbReference type="AlphaFoldDB" id="A0A438BH41"/>
<evidence type="ECO:0000313" key="1">
    <source>
        <dbReference type="EMBL" id="RVW10294.1"/>
    </source>
</evidence>
<dbReference type="Proteomes" id="UP000286208">
    <property type="component" value="Unassembled WGS sequence"/>
</dbReference>
<comment type="caution">
    <text evidence="1">The sequence shown here is derived from an EMBL/GenBank/DDBJ whole genome shotgun (WGS) entry which is preliminary data.</text>
</comment>
<dbReference type="EMBL" id="RKLP01000003">
    <property type="protein sequence ID" value="RVW10294.1"/>
    <property type="molecule type" value="Genomic_DNA"/>
</dbReference>
<name>A0A438BH41_9NOCA</name>
<gene>
    <name evidence="1" type="ORF">EGT67_06810</name>
</gene>